<gene>
    <name evidence="3" type="ORF">DDB_G0278785</name>
</gene>
<keyword evidence="2" id="KW-0732">Signal</keyword>
<dbReference type="OMA" id="YCENDEP"/>
<dbReference type="VEuPathDB" id="AmoebaDB:DDB_G0278785"/>
<dbReference type="PaxDb" id="44689-DDB0206190"/>
<organism evidence="3 4">
    <name type="scientific">Dictyostelium discoideum</name>
    <name type="common">Social amoeba</name>
    <dbReference type="NCBI Taxonomy" id="44689"/>
    <lineage>
        <taxon>Eukaryota</taxon>
        <taxon>Amoebozoa</taxon>
        <taxon>Evosea</taxon>
        <taxon>Eumycetozoa</taxon>
        <taxon>Dictyostelia</taxon>
        <taxon>Dictyosteliales</taxon>
        <taxon>Dictyosteliaceae</taxon>
        <taxon>Dictyostelium</taxon>
    </lineage>
</organism>
<dbReference type="AlphaFoldDB" id="Q54XR9"/>
<feature type="chain" id="PRO_5004250029" evidence="2">
    <location>
        <begin position="20"/>
        <end position="296"/>
    </location>
</feature>
<dbReference type="Pfam" id="PF11912">
    <property type="entry name" value="CfaA_B_C"/>
    <property type="match status" value="1"/>
</dbReference>
<protein>
    <submittedName>
        <fullName evidence="3">Uncharacterized protein</fullName>
    </submittedName>
</protein>
<feature type="signal peptide" evidence="2">
    <location>
        <begin position="1"/>
        <end position="19"/>
    </location>
</feature>
<evidence type="ECO:0000256" key="1">
    <source>
        <dbReference type="SAM" id="MobiDB-lite"/>
    </source>
</evidence>
<dbReference type="FunCoup" id="Q54XR9">
    <property type="interactions" value="435"/>
</dbReference>
<name>Q54XR9_DICDI</name>
<dbReference type="eggNOG" id="ENOG502RHB0">
    <property type="taxonomic scope" value="Eukaryota"/>
</dbReference>
<dbReference type="InParanoid" id="Q54XR9"/>
<dbReference type="HOGENOM" id="CLU_941428_0_0_1"/>
<feature type="compositionally biased region" description="Low complexity" evidence="1">
    <location>
        <begin position="209"/>
        <end position="280"/>
    </location>
</feature>
<evidence type="ECO:0000256" key="2">
    <source>
        <dbReference type="SAM" id="SignalP"/>
    </source>
</evidence>
<feature type="region of interest" description="Disordered" evidence="1">
    <location>
        <begin position="209"/>
        <end position="296"/>
    </location>
</feature>
<proteinExistence type="predicted"/>
<evidence type="ECO:0000313" key="3">
    <source>
        <dbReference type="EMBL" id="EAL67994.1"/>
    </source>
</evidence>
<evidence type="ECO:0000313" key="4">
    <source>
        <dbReference type="Proteomes" id="UP000002195"/>
    </source>
</evidence>
<reference evidence="3 4" key="1">
    <citation type="journal article" date="2005" name="Nature">
        <title>The genome of the social amoeba Dictyostelium discoideum.</title>
        <authorList>
            <consortium name="The Dictyostelium discoideum Sequencing Consortium"/>
            <person name="Eichinger L."/>
            <person name="Pachebat J.A."/>
            <person name="Glockner G."/>
            <person name="Rajandream M.A."/>
            <person name="Sucgang R."/>
            <person name="Berriman M."/>
            <person name="Song J."/>
            <person name="Olsen R."/>
            <person name="Szafranski K."/>
            <person name="Xu Q."/>
            <person name="Tunggal B."/>
            <person name="Kummerfeld S."/>
            <person name="Madera M."/>
            <person name="Konfortov B.A."/>
            <person name="Rivero F."/>
            <person name="Bankier A.T."/>
            <person name="Lehmann R."/>
            <person name="Hamlin N."/>
            <person name="Davies R."/>
            <person name="Gaudet P."/>
            <person name="Fey P."/>
            <person name="Pilcher K."/>
            <person name="Chen G."/>
            <person name="Saunders D."/>
            <person name="Sodergren E."/>
            <person name="Davis P."/>
            <person name="Kerhornou A."/>
            <person name="Nie X."/>
            <person name="Hall N."/>
            <person name="Anjard C."/>
            <person name="Hemphill L."/>
            <person name="Bason N."/>
            <person name="Farbrother P."/>
            <person name="Desany B."/>
            <person name="Just E."/>
            <person name="Morio T."/>
            <person name="Rost R."/>
            <person name="Churcher C."/>
            <person name="Cooper J."/>
            <person name="Haydock S."/>
            <person name="van Driessche N."/>
            <person name="Cronin A."/>
            <person name="Goodhead I."/>
            <person name="Muzny D."/>
            <person name="Mourier T."/>
            <person name="Pain A."/>
            <person name="Lu M."/>
            <person name="Harper D."/>
            <person name="Lindsay R."/>
            <person name="Hauser H."/>
            <person name="James K."/>
            <person name="Quiles M."/>
            <person name="Madan Babu M."/>
            <person name="Saito T."/>
            <person name="Buchrieser C."/>
            <person name="Wardroper A."/>
            <person name="Felder M."/>
            <person name="Thangavelu M."/>
            <person name="Johnson D."/>
            <person name="Knights A."/>
            <person name="Loulseged H."/>
            <person name="Mungall K."/>
            <person name="Oliver K."/>
            <person name="Price C."/>
            <person name="Quail M.A."/>
            <person name="Urushihara H."/>
            <person name="Hernandez J."/>
            <person name="Rabbinowitsch E."/>
            <person name="Steffen D."/>
            <person name="Sanders M."/>
            <person name="Ma J."/>
            <person name="Kohara Y."/>
            <person name="Sharp S."/>
            <person name="Simmonds M."/>
            <person name="Spiegler S."/>
            <person name="Tivey A."/>
            <person name="Sugano S."/>
            <person name="White B."/>
            <person name="Walker D."/>
            <person name="Woodward J."/>
            <person name="Winckler T."/>
            <person name="Tanaka Y."/>
            <person name="Shaulsky G."/>
            <person name="Schleicher M."/>
            <person name="Weinstock G."/>
            <person name="Rosenthal A."/>
            <person name="Cox E.C."/>
            <person name="Chisholm R.L."/>
            <person name="Gibbs R."/>
            <person name="Loomis W.F."/>
            <person name="Platzer M."/>
            <person name="Kay R.R."/>
            <person name="Williams J."/>
            <person name="Dear P.H."/>
            <person name="Noegel A.A."/>
            <person name="Barrell B."/>
            <person name="Kuspa A."/>
        </authorList>
    </citation>
    <scope>NUCLEOTIDE SEQUENCE [LARGE SCALE GENOMIC DNA]</scope>
    <source>
        <strain evidence="3 4">AX4</strain>
    </source>
</reference>
<dbReference type="KEGG" id="ddi:DDB_G0278785"/>
<accession>Q54XR9</accession>
<dbReference type="RefSeq" id="XP_641961.1">
    <property type="nucleotide sequence ID" value="XM_636869.1"/>
</dbReference>
<dbReference type="Proteomes" id="UP000002195">
    <property type="component" value="Unassembled WGS sequence"/>
</dbReference>
<comment type="caution">
    <text evidence="3">The sequence shown here is derived from an EMBL/GenBank/DDBJ whole genome shotgun (WGS) entry which is preliminary data.</text>
</comment>
<dbReference type="GeneID" id="8621693"/>
<sequence>MRLLFFILISLCLISSSKAIDYAFFYPPLGETGGLGMGYIVGIGEGCVSYDHQGWAAIANLTDNGIILELYNNYDCKGNVAFTSNFESNSNSIFTIPFNKYDHNNRFVVGVGQPPFNVGKIMVMQFYTTENPTCTGEAPIMKMFINGTYFNSTEPTEEVYCDPTDNSPMTYTCFNGECQNTPYPTNCSNYFSNEIFSNFFCRTISPVPSSNSSQQSSSNESSRSNSNFSGSSQSGSSQSGSSQSGSSQSGSSQSGSSQSGSSQSGSSQSGSMTGAVTGSVSGSGSGSGSGSQFKFN</sequence>
<keyword evidence="4" id="KW-1185">Reference proteome</keyword>
<dbReference type="dictyBase" id="DDB_G0278785"/>
<dbReference type="EMBL" id="AAFI02000024">
    <property type="protein sequence ID" value="EAL67994.1"/>
    <property type="molecule type" value="Genomic_DNA"/>
</dbReference>
<dbReference type="InterPro" id="IPR021837">
    <property type="entry name" value="CfaA/B/C"/>
</dbReference>